<dbReference type="TAIR" id="AT5G49645"/>
<proteinExistence type="predicted"/>
<reference evidence="2 3" key="1">
    <citation type="journal article" date="2000" name="Nature">
        <title>Sequence and analysis of chromosome 5 of the plant Arabidopsis thaliana.</title>
        <authorList>
            <consortium name="Kazusa DNA Research Institute"/>
            <consortium name="Cold Spring Harbor and Washington University in St Louis Sequencing Consortium"/>
            <consortium name="European Union Arabidopsis Genome Sequencing Consortium"/>
            <person name="Tabata S."/>
            <person name="Kaneko T."/>
            <person name="Nakamura Y."/>
            <person name="Kotani H."/>
            <person name="Kato T."/>
            <person name="Asamizu E."/>
            <person name="Miyajima N."/>
            <person name="Sasamoto S."/>
            <person name="Kimura T."/>
            <person name="Hosouchi T."/>
            <person name="Kawashima K."/>
            <person name="Kohara M."/>
            <person name="Matsumoto M."/>
            <person name="Matsuno A."/>
            <person name="Muraki A."/>
            <person name="Nakayama S."/>
            <person name="Nakazaki N."/>
            <person name="Naruo K."/>
            <person name="Okumura S."/>
            <person name="Shinpo S."/>
            <person name="Takeuchi C."/>
            <person name="Wada T."/>
            <person name="Watanabe A."/>
            <person name="Yamada M."/>
            <person name="Yasuda M."/>
            <person name="Sato S."/>
            <person name="de la Bastide M."/>
            <person name="Huang E."/>
            <person name="Spiegel L."/>
            <person name="Gnoj L."/>
            <person name="O'Shaughnessy A."/>
            <person name="Preston R."/>
            <person name="Habermann K."/>
            <person name="Murray J."/>
            <person name="Johnson D."/>
            <person name="Rohlfing T."/>
            <person name="Nelson J."/>
            <person name="Stoneking T."/>
            <person name="Pepin K."/>
            <person name="Spieth J."/>
            <person name="Sekhon M."/>
            <person name="Armstrong J."/>
            <person name="Becker M."/>
            <person name="Belter E."/>
            <person name="Cordum H."/>
            <person name="Cordes M."/>
            <person name="Courtney L."/>
            <person name="Courtney W."/>
            <person name="Dante M."/>
            <person name="Du H."/>
            <person name="Edwards J."/>
            <person name="Fryman J."/>
            <person name="Haakensen B."/>
            <person name="Lamar E."/>
            <person name="Latreille P."/>
            <person name="Leonard S."/>
            <person name="Meyer R."/>
            <person name="Mulvaney E."/>
            <person name="Ozersky P."/>
            <person name="Riley A."/>
            <person name="Strowmatt C."/>
            <person name="Wagner-McPherson C."/>
            <person name="Wollam A."/>
            <person name="Yoakum M."/>
            <person name="Bell M."/>
            <person name="Dedhia N."/>
            <person name="Parnell L."/>
            <person name="Shah R."/>
            <person name="Rodriguez M."/>
            <person name="See L.H."/>
            <person name="Vil D."/>
            <person name="Baker J."/>
            <person name="Kirchoff K."/>
            <person name="Toth K."/>
            <person name="King L."/>
            <person name="Bahret A."/>
            <person name="Miller B."/>
            <person name="Marra M."/>
            <person name="Martienssen R."/>
            <person name="McCombie W.R."/>
            <person name="Wilson R.K."/>
            <person name="Murphy G."/>
            <person name="Bancroft I."/>
            <person name="Volckaert G."/>
            <person name="Wambutt R."/>
            <person name="Dusterhoft A."/>
            <person name="Stiekema W."/>
            <person name="Pohl T."/>
            <person name="Entian K.D."/>
            <person name="Terryn N."/>
            <person name="Hartley N."/>
            <person name="Bent E."/>
            <person name="Johnson S."/>
            <person name="Langham S.A."/>
            <person name="McCullagh B."/>
            <person name="Robben J."/>
            <person name="Grymonprez B."/>
            <person name="Zimmermann W."/>
            <person name="Ramsperger U."/>
            <person name="Wedler H."/>
            <person name="Balke K."/>
            <person name="Wedler E."/>
            <person name="Peters S."/>
            <person name="van Staveren M."/>
            <person name="Dirkse W."/>
            <person name="Mooijman P."/>
            <person name="Lankhorst R.K."/>
            <person name="Weitzenegger T."/>
            <person name="Bothe G."/>
            <person name="Rose M."/>
            <person name="Hauf J."/>
            <person name="Berneiser S."/>
            <person name="Hempel S."/>
            <person name="Feldpausch M."/>
            <person name="Lamberth S."/>
            <person name="Villarroel R."/>
            <person name="Gielen J."/>
            <person name="Ardiles W."/>
            <person name="Bents O."/>
            <person name="Lemcke K."/>
            <person name="Kolesov G."/>
            <person name="Mayer K."/>
            <person name="Rudd S."/>
            <person name="Schoof H."/>
            <person name="Schueller C."/>
            <person name="Zaccaria P."/>
            <person name="Mewes H.W."/>
            <person name="Bevan M."/>
            <person name="Fransz P."/>
        </authorList>
    </citation>
    <scope>NUCLEOTIDE SEQUENCE [LARGE SCALE GENOMIC DNA]</scope>
    <source>
        <strain evidence="3">cv. Columbia</strain>
    </source>
</reference>
<evidence type="ECO:0000313" key="2">
    <source>
        <dbReference type="EMBL" id="ANM71115.1"/>
    </source>
</evidence>
<dbReference type="EMBL" id="CP002688">
    <property type="protein sequence ID" value="ANM71115.1"/>
    <property type="molecule type" value="Genomic_DNA"/>
</dbReference>
<gene>
    <name evidence="1 2" type="ordered locus">At5g49645</name>
</gene>
<dbReference type="AlphaFoldDB" id="A0A1R7T3B9"/>
<sequence length="19" mass="2165">MIPWYRVKPFAFLVGVAIG</sequence>
<dbReference type="GeneID" id="31370887"/>
<reference evidence="3" key="2">
    <citation type="journal article" date="2017" name="Plant J.">
        <title>Araport11: a complete reannotation of the Arabidopsis thaliana reference genome.</title>
        <authorList>
            <person name="Cheng C.Y."/>
            <person name="Krishnakumar V."/>
            <person name="Chan A.P."/>
            <person name="Thibaud-Nissen F."/>
            <person name="Schobel S."/>
            <person name="Town C.D."/>
        </authorList>
    </citation>
    <scope>GENOME REANNOTATION</scope>
    <source>
        <strain evidence="3">cv. Columbia</strain>
    </source>
</reference>
<dbReference type="Proteomes" id="UP000006548">
    <property type="component" value="Chromosome 5"/>
</dbReference>
<dbReference type="RefSeq" id="NP_001336535.1">
    <property type="nucleotide sequence ID" value="NM_001349605.1"/>
</dbReference>
<evidence type="ECO:0000313" key="3">
    <source>
        <dbReference type="Proteomes" id="UP000006548"/>
    </source>
</evidence>
<dbReference type="ExpressionAtlas" id="A0A1R7T3B9">
    <property type="expression patterns" value="baseline and differential"/>
</dbReference>
<evidence type="ECO:0000313" key="1">
    <source>
        <dbReference type="Araport" id="AT5G49645"/>
    </source>
</evidence>
<dbReference type="InParanoid" id="A0A1R7T3B9"/>
<dbReference type="Araport" id="AT5G49645"/>
<keyword evidence="3" id="KW-1185">Reference proteome</keyword>
<protein>
    <submittedName>
        <fullName evidence="2">Uncharacterized protein</fullName>
    </submittedName>
</protein>
<accession>A0A1R7T3B9</accession>
<name>A0A1R7T3B9_ARATH</name>
<organism evidence="2 3">
    <name type="scientific">Arabidopsis thaliana</name>
    <name type="common">Mouse-ear cress</name>
    <dbReference type="NCBI Taxonomy" id="3702"/>
    <lineage>
        <taxon>Eukaryota</taxon>
        <taxon>Viridiplantae</taxon>
        <taxon>Streptophyta</taxon>
        <taxon>Embryophyta</taxon>
        <taxon>Tracheophyta</taxon>
        <taxon>Spermatophyta</taxon>
        <taxon>Magnoliopsida</taxon>
        <taxon>eudicotyledons</taxon>
        <taxon>Gunneridae</taxon>
        <taxon>Pentapetalae</taxon>
        <taxon>rosids</taxon>
        <taxon>malvids</taxon>
        <taxon>Brassicales</taxon>
        <taxon>Brassicaceae</taxon>
        <taxon>Camelineae</taxon>
        <taxon>Arabidopsis</taxon>
    </lineage>
</organism>